<dbReference type="Proteomes" id="UP000195402">
    <property type="component" value="Unassembled WGS sequence"/>
</dbReference>
<dbReference type="PANTHER" id="PTHR47290">
    <property type="entry name" value="RING FINGER PROTEIN"/>
    <property type="match status" value="1"/>
</dbReference>
<dbReference type="OrthoDB" id="1932457at2759"/>
<dbReference type="AlphaFoldDB" id="A0A200Q0S5"/>
<sequence>MASSSSSPNPLVVVEEEADDWLELGLGVSVVRQKNELRLNSGSTSRSESSHHQISSHRFQLGLGFQNEGVDNDLADENLVSGLASIRPHHTTGKLHAGYSFNLEKQQGAGDDEDYDDQLPQITKAYVRVKDEEEVTIFMVKTYLVTKLGLSNEAQEYYTPES</sequence>
<keyword evidence="2" id="KW-1185">Reference proteome</keyword>
<dbReference type="InterPro" id="IPR044171">
    <property type="entry name" value="LAX2-like"/>
</dbReference>
<dbReference type="EMBL" id="MVGT01003409">
    <property type="protein sequence ID" value="OVA04063.1"/>
    <property type="molecule type" value="Genomic_DNA"/>
</dbReference>
<protein>
    <submittedName>
        <fullName evidence="1">Uncharacterized protein</fullName>
    </submittedName>
</protein>
<evidence type="ECO:0000313" key="2">
    <source>
        <dbReference type="Proteomes" id="UP000195402"/>
    </source>
</evidence>
<accession>A0A200Q0S5</accession>
<reference evidence="1 2" key="1">
    <citation type="journal article" date="2017" name="Mol. Plant">
        <title>The Genome of Medicinal Plant Macleaya cordata Provides New Insights into Benzylisoquinoline Alkaloids Metabolism.</title>
        <authorList>
            <person name="Liu X."/>
            <person name="Liu Y."/>
            <person name="Huang P."/>
            <person name="Ma Y."/>
            <person name="Qing Z."/>
            <person name="Tang Q."/>
            <person name="Cao H."/>
            <person name="Cheng P."/>
            <person name="Zheng Y."/>
            <person name="Yuan Z."/>
            <person name="Zhou Y."/>
            <person name="Liu J."/>
            <person name="Tang Z."/>
            <person name="Zhuo Y."/>
            <person name="Zhang Y."/>
            <person name="Yu L."/>
            <person name="Huang J."/>
            <person name="Yang P."/>
            <person name="Peng Q."/>
            <person name="Zhang J."/>
            <person name="Jiang W."/>
            <person name="Zhang Z."/>
            <person name="Lin K."/>
            <person name="Ro D.K."/>
            <person name="Chen X."/>
            <person name="Xiong X."/>
            <person name="Shang Y."/>
            <person name="Huang S."/>
            <person name="Zeng J."/>
        </authorList>
    </citation>
    <scope>NUCLEOTIDE SEQUENCE [LARGE SCALE GENOMIC DNA]</scope>
    <source>
        <strain evidence="2">cv. BLH2017</strain>
        <tissue evidence="1">Root</tissue>
    </source>
</reference>
<name>A0A200Q0S5_MACCD</name>
<dbReference type="STRING" id="56857.A0A200Q0S5"/>
<gene>
    <name evidence="1" type="ORF">BVC80_1679g21</name>
</gene>
<dbReference type="PANTHER" id="PTHR47290:SF6">
    <property type="entry name" value="UBIQUITIN-LIKE DOMAIN-CONTAINING PROTEIN"/>
    <property type="match status" value="1"/>
</dbReference>
<evidence type="ECO:0000313" key="1">
    <source>
        <dbReference type="EMBL" id="OVA04063.1"/>
    </source>
</evidence>
<proteinExistence type="predicted"/>
<comment type="caution">
    <text evidence="1">The sequence shown here is derived from an EMBL/GenBank/DDBJ whole genome shotgun (WGS) entry which is preliminary data.</text>
</comment>
<organism evidence="1 2">
    <name type="scientific">Macleaya cordata</name>
    <name type="common">Five-seeded plume-poppy</name>
    <name type="synonym">Bocconia cordata</name>
    <dbReference type="NCBI Taxonomy" id="56857"/>
    <lineage>
        <taxon>Eukaryota</taxon>
        <taxon>Viridiplantae</taxon>
        <taxon>Streptophyta</taxon>
        <taxon>Embryophyta</taxon>
        <taxon>Tracheophyta</taxon>
        <taxon>Spermatophyta</taxon>
        <taxon>Magnoliopsida</taxon>
        <taxon>Ranunculales</taxon>
        <taxon>Papaveraceae</taxon>
        <taxon>Papaveroideae</taxon>
        <taxon>Macleaya</taxon>
    </lineage>
</organism>
<dbReference type="InParanoid" id="A0A200Q0S5"/>